<dbReference type="EMBL" id="KB706451">
    <property type="protein sequence ID" value="EMR67394.1"/>
    <property type="molecule type" value="Genomic_DNA"/>
</dbReference>
<dbReference type="OrthoDB" id="3238794at2759"/>
<dbReference type="SUPFAM" id="SSF53639">
    <property type="entry name" value="AraD/HMP-PK domain-like"/>
    <property type="match status" value="1"/>
</dbReference>
<dbReference type="STRING" id="1287681.M7SLY0"/>
<sequence>MAPSATSETTVTVVGDNEKKVTVAKAKTPLEALSHGPDGLSVPGIPKFVSFENERTWILEHIAAVFRHWSREDYIEGISGHISVRDPEHTNAFWFNPYGVHFGLLKASDMVLVHMDGEVIGGNKSWPVVNGAGFHIHTAVHKARPDAHAVCHCHGIYGKAWSVFGRRLEMLTQDTCKFYGEAQAVYDSHGGVVLGPEEGERIAESLGPKGKAVILRNHGILTVGTTVDEAAFLMTSIERSCRVQLLAEAAAANGIPKKLISDQEAQFNYDAESDADLCYAEFQAYFNLEDRLSNGDFKN</sequence>
<reference evidence="3" key="1">
    <citation type="journal article" date="2013" name="Genome Announc.">
        <title>Draft genome sequence of the grapevine dieback fungus Eutypa lata UCR-EL1.</title>
        <authorList>
            <person name="Blanco-Ulate B."/>
            <person name="Rolshausen P.E."/>
            <person name="Cantu D."/>
        </authorList>
    </citation>
    <scope>NUCLEOTIDE SEQUENCE [LARGE SCALE GENOMIC DNA]</scope>
    <source>
        <strain evidence="3">UCR-EL1</strain>
    </source>
</reference>
<dbReference type="eggNOG" id="KOG3699">
    <property type="taxonomic scope" value="Eukaryota"/>
</dbReference>
<dbReference type="PANTHER" id="PTHR10672">
    <property type="entry name" value="ADDUCIN"/>
    <property type="match status" value="1"/>
</dbReference>
<evidence type="ECO:0000313" key="2">
    <source>
        <dbReference type="EMBL" id="EMR67394.1"/>
    </source>
</evidence>
<proteinExistence type="predicted"/>
<name>M7SLY0_EUTLA</name>
<dbReference type="KEGG" id="ela:UCREL1_5625"/>
<dbReference type="InterPro" id="IPR051017">
    <property type="entry name" value="Aldolase-II_Adducin_sf"/>
</dbReference>
<dbReference type="AlphaFoldDB" id="M7SLY0"/>
<dbReference type="InterPro" id="IPR001303">
    <property type="entry name" value="Aldolase_II/adducin_N"/>
</dbReference>
<dbReference type="Gene3D" id="3.40.225.10">
    <property type="entry name" value="Class II aldolase/adducin N-terminal domain"/>
    <property type="match status" value="1"/>
</dbReference>
<evidence type="ECO:0000259" key="1">
    <source>
        <dbReference type="SMART" id="SM01007"/>
    </source>
</evidence>
<dbReference type="Proteomes" id="UP000012174">
    <property type="component" value="Unassembled WGS sequence"/>
</dbReference>
<gene>
    <name evidence="2" type="ORF">UCREL1_5625</name>
</gene>
<dbReference type="PANTHER" id="PTHR10672:SF25">
    <property type="entry name" value="MEIOTICALLY UP-REGULATED GENE 14 PROTEIN"/>
    <property type="match status" value="1"/>
</dbReference>
<dbReference type="GO" id="GO:0051015">
    <property type="term" value="F:actin filament binding"/>
    <property type="evidence" value="ECO:0007669"/>
    <property type="project" value="TreeGrafter"/>
</dbReference>
<dbReference type="FunFam" id="3.40.225.10:FF:000009">
    <property type="entry name" value="Class II aldolase/adducin N-terminal"/>
    <property type="match status" value="1"/>
</dbReference>
<dbReference type="InterPro" id="IPR036409">
    <property type="entry name" value="Aldolase_II/adducin_N_sf"/>
</dbReference>
<accession>M7SLY0</accession>
<feature type="domain" description="Class II aldolase/adducin N-terminal" evidence="1">
    <location>
        <begin position="60"/>
        <end position="245"/>
    </location>
</feature>
<dbReference type="NCBIfam" id="NF004855">
    <property type="entry name" value="PRK06208.1"/>
    <property type="match status" value="1"/>
</dbReference>
<dbReference type="HOGENOM" id="CLU_006033_1_2_1"/>
<protein>
    <submittedName>
        <fullName evidence="2">Putative aldolase protein</fullName>
    </submittedName>
</protein>
<dbReference type="SMART" id="SM01007">
    <property type="entry name" value="Aldolase_II"/>
    <property type="match status" value="1"/>
</dbReference>
<dbReference type="OMA" id="GYNEGCA"/>
<evidence type="ECO:0000313" key="3">
    <source>
        <dbReference type="Proteomes" id="UP000012174"/>
    </source>
</evidence>
<keyword evidence="3" id="KW-1185">Reference proteome</keyword>
<dbReference type="GO" id="GO:0005856">
    <property type="term" value="C:cytoskeleton"/>
    <property type="evidence" value="ECO:0007669"/>
    <property type="project" value="TreeGrafter"/>
</dbReference>
<organism evidence="2 3">
    <name type="scientific">Eutypa lata (strain UCR-EL1)</name>
    <name type="common">Grapevine dieback disease fungus</name>
    <name type="synonym">Eutypa armeniacae</name>
    <dbReference type="NCBI Taxonomy" id="1287681"/>
    <lineage>
        <taxon>Eukaryota</taxon>
        <taxon>Fungi</taxon>
        <taxon>Dikarya</taxon>
        <taxon>Ascomycota</taxon>
        <taxon>Pezizomycotina</taxon>
        <taxon>Sordariomycetes</taxon>
        <taxon>Xylariomycetidae</taxon>
        <taxon>Xylariales</taxon>
        <taxon>Diatrypaceae</taxon>
        <taxon>Eutypa</taxon>
    </lineage>
</organism>
<dbReference type="Pfam" id="PF00596">
    <property type="entry name" value="Aldolase_II"/>
    <property type="match status" value="1"/>
</dbReference>